<sequence>MISSQHHLIREPFQGGKWLVFGLVLLLGVPTYYLACSFVDLRMVRWQGIATVVAANIILLVPLVLTGHPGARYGIAFPVLARSSFGIKGLHIPTLLGALVGCGWYGMESWICGEAIFILLPKFLKQSSPSNVMARYVYD</sequence>
<evidence type="ECO:0000313" key="7">
    <source>
        <dbReference type="EMBL" id="KAF5748016.1"/>
    </source>
</evidence>
<organism evidence="7 8">
    <name type="scientific">Tripterygium wilfordii</name>
    <name type="common">Thunder God vine</name>
    <dbReference type="NCBI Taxonomy" id="458696"/>
    <lineage>
        <taxon>Eukaryota</taxon>
        <taxon>Viridiplantae</taxon>
        <taxon>Streptophyta</taxon>
        <taxon>Embryophyta</taxon>
        <taxon>Tracheophyta</taxon>
        <taxon>Spermatophyta</taxon>
        <taxon>Magnoliopsida</taxon>
        <taxon>eudicotyledons</taxon>
        <taxon>Gunneridae</taxon>
        <taxon>Pentapetalae</taxon>
        <taxon>rosids</taxon>
        <taxon>fabids</taxon>
        <taxon>Celastrales</taxon>
        <taxon>Celastraceae</taxon>
        <taxon>Tripterygium</taxon>
    </lineage>
</organism>
<dbReference type="Proteomes" id="UP000593562">
    <property type="component" value="Unassembled WGS sequence"/>
</dbReference>
<evidence type="ECO:0000256" key="5">
    <source>
        <dbReference type="ARBA" id="ARBA00023136"/>
    </source>
</evidence>
<evidence type="ECO:0000256" key="1">
    <source>
        <dbReference type="ARBA" id="ARBA00004141"/>
    </source>
</evidence>
<dbReference type="AlphaFoldDB" id="A0A7J7DPJ4"/>
<reference evidence="7 8" key="1">
    <citation type="journal article" date="2020" name="Nat. Commun.">
        <title>Genome of Tripterygium wilfordii and identification of cytochrome P450 involved in triptolide biosynthesis.</title>
        <authorList>
            <person name="Tu L."/>
            <person name="Su P."/>
            <person name="Zhang Z."/>
            <person name="Gao L."/>
            <person name="Wang J."/>
            <person name="Hu T."/>
            <person name="Zhou J."/>
            <person name="Zhang Y."/>
            <person name="Zhao Y."/>
            <person name="Liu Y."/>
            <person name="Song Y."/>
            <person name="Tong Y."/>
            <person name="Lu Y."/>
            <person name="Yang J."/>
            <person name="Xu C."/>
            <person name="Jia M."/>
            <person name="Peters R.J."/>
            <person name="Huang L."/>
            <person name="Gao W."/>
        </authorList>
    </citation>
    <scope>NUCLEOTIDE SEQUENCE [LARGE SCALE GENOMIC DNA]</scope>
    <source>
        <strain evidence="8">cv. XIE 37</strain>
        <tissue evidence="7">Leaf</tissue>
    </source>
</reference>
<gene>
    <name evidence="7" type="ORF">HS088_TW05G00748</name>
</gene>
<comment type="subcellular location">
    <subcellularLocation>
        <location evidence="1">Membrane</location>
        <topology evidence="1">Multi-pass membrane protein</topology>
    </subcellularLocation>
</comment>
<evidence type="ECO:0000313" key="8">
    <source>
        <dbReference type="Proteomes" id="UP000593562"/>
    </source>
</evidence>
<dbReference type="InParanoid" id="A0A7J7DPJ4"/>
<keyword evidence="4 6" id="KW-1133">Transmembrane helix</keyword>
<evidence type="ECO:0000256" key="4">
    <source>
        <dbReference type="ARBA" id="ARBA00022989"/>
    </source>
</evidence>
<proteinExistence type="inferred from homology"/>
<feature type="transmembrane region" description="Helical" evidence="6">
    <location>
        <begin position="18"/>
        <end position="39"/>
    </location>
</feature>
<keyword evidence="8" id="KW-1185">Reference proteome</keyword>
<accession>A0A7J7DPJ4</accession>
<keyword evidence="5 6" id="KW-0472">Membrane</keyword>
<dbReference type="PANTHER" id="PTHR30618:SF0">
    <property type="entry name" value="PURINE-URACIL PERMEASE NCS1"/>
    <property type="match status" value="1"/>
</dbReference>
<evidence type="ECO:0000256" key="3">
    <source>
        <dbReference type="ARBA" id="ARBA00022692"/>
    </source>
</evidence>
<dbReference type="EMBL" id="JAAARO010000005">
    <property type="protein sequence ID" value="KAF5748016.1"/>
    <property type="molecule type" value="Genomic_DNA"/>
</dbReference>
<comment type="similarity">
    <text evidence="2">Belongs to the purine-cytosine permease (2.A.39) family.</text>
</comment>
<dbReference type="GO" id="GO:0015205">
    <property type="term" value="F:nucleobase transmembrane transporter activity"/>
    <property type="evidence" value="ECO:0007669"/>
    <property type="project" value="TreeGrafter"/>
</dbReference>
<feature type="transmembrane region" description="Helical" evidence="6">
    <location>
        <begin position="46"/>
        <end position="65"/>
    </location>
</feature>
<dbReference type="InterPro" id="IPR001248">
    <property type="entry name" value="Pur-cyt_permease"/>
</dbReference>
<evidence type="ECO:0000256" key="2">
    <source>
        <dbReference type="ARBA" id="ARBA00008974"/>
    </source>
</evidence>
<dbReference type="Pfam" id="PF02133">
    <property type="entry name" value="Transp_cyt_pur"/>
    <property type="match status" value="1"/>
</dbReference>
<name>A0A7J7DPJ4_TRIWF</name>
<comment type="caution">
    <text evidence="7">The sequence shown here is derived from an EMBL/GenBank/DDBJ whole genome shotgun (WGS) entry which is preliminary data.</text>
</comment>
<dbReference type="Gene3D" id="1.10.4160.10">
    <property type="entry name" value="Hydantoin permease"/>
    <property type="match status" value="1"/>
</dbReference>
<dbReference type="GO" id="GO:0005886">
    <property type="term" value="C:plasma membrane"/>
    <property type="evidence" value="ECO:0007669"/>
    <property type="project" value="TreeGrafter"/>
</dbReference>
<evidence type="ECO:0000256" key="6">
    <source>
        <dbReference type="SAM" id="Phobius"/>
    </source>
</evidence>
<dbReference type="PANTHER" id="PTHR30618">
    <property type="entry name" value="NCS1 FAMILY PURINE/PYRIMIDINE TRANSPORTER"/>
    <property type="match status" value="1"/>
</dbReference>
<keyword evidence="3 6" id="KW-0812">Transmembrane</keyword>
<protein>
    <submittedName>
        <fullName evidence="7">Uncharacterized protein</fullName>
    </submittedName>
</protein>
<dbReference type="InterPro" id="IPR045225">
    <property type="entry name" value="Uracil/uridine/allantoin_perm"/>
</dbReference>